<evidence type="ECO:0000313" key="4">
    <source>
        <dbReference type="Proteomes" id="UP000182800"/>
    </source>
</evidence>
<evidence type="ECO:0000313" key="2">
    <source>
        <dbReference type="EMBL" id="SCC82396.1"/>
    </source>
</evidence>
<dbReference type="Proteomes" id="UP000182800">
    <property type="component" value="Unassembled WGS sequence"/>
</dbReference>
<dbReference type="EMBL" id="FMBM01000002">
    <property type="protein sequence ID" value="SCC82396.1"/>
    <property type="molecule type" value="Genomic_DNA"/>
</dbReference>
<dbReference type="RefSeq" id="WP_074446292.1">
    <property type="nucleotide sequence ID" value="NZ_FMBM01000002.1"/>
</dbReference>
<dbReference type="AlphaFoldDB" id="A0A0P7X8D7"/>
<dbReference type="Proteomes" id="UP000050497">
    <property type="component" value="Unassembled WGS sequence"/>
</dbReference>
<evidence type="ECO:0000313" key="1">
    <source>
        <dbReference type="EMBL" id="KPQ11489.1"/>
    </source>
</evidence>
<accession>A0A0P7X8D7</accession>
<dbReference type="InterPro" id="IPR009531">
    <property type="entry name" value="DUF1150"/>
</dbReference>
<name>A0A0P7X8D7_9HYPH</name>
<keyword evidence="4" id="KW-1185">Reference proteome</keyword>
<gene>
    <name evidence="2" type="ORF">GA0071312_3387</name>
    <name evidence="1" type="ORF">HLUCCO17_06170</name>
</gene>
<sequence length="93" mass="9919">MTDTNHIKPDSFGNENSREAQALAQMGEGHVVYVKPMLSDQISALYPGAPEMQPGLELFAVLSASGAPIILTDSRDTAIAEARKADLEPVSVH</sequence>
<dbReference type="EMBL" id="LJSX01000007">
    <property type="protein sequence ID" value="KPQ11489.1"/>
    <property type="molecule type" value="Genomic_DNA"/>
</dbReference>
<proteinExistence type="predicted"/>
<comment type="caution">
    <text evidence="1">The sequence shown here is derived from an EMBL/GenBank/DDBJ whole genome shotgun (WGS) entry which is preliminary data.</text>
</comment>
<reference evidence="2 4" key="2">
    <citation type="submission" date="2016-08" db="EMBL/GenBank/DDBJ databases">
        <authorList>
            <person name="Varghese N."/>
            <person name="Submissions Spin"/>
        </authorList>
    </citation>
    <scope>NUCLEOTIDE SEQUENCE [LARGE SCALE GENOMIC DNA]</scope>
    <source>
        <strain evidence="2 4">HL-109</strain>
    </source>
</reference>
<protein>
    <submittedName>
        <fullName evidence="1">Putative small protein</fullName>
    </submittedName>
</protein>
<dbReference type="OrthoDB" id="7865555at2"/>
<organism evidence="1 3">
    <name type="scientific">Saliniramus fredricksonii</name>
    <dbReference type="NCBI Taxonomy" id="1653334"/>
    <lineage>
        <taxon>Bacteria</taxon>
        <taxon>Pseudomonadati</taxon>
        <taxon>Pseudomonadota</taxon>
        <taxon>Alphaproteobacteria</taxon>
        <taxon>Hyphomicrobiales</taxon>
        <taxon>Salinarimonadaceae</taxon>
        <taxon>Saliniramus</taxon>
    </lineage>
</organism>
<dbReference type="STRING" id="1653334.GA0071312_3387"/>
<dbReference type="Pfam" id="PF06620">
    <property type="entry name" value="DUF1150"/>
    <property type="match status" value="1"/>
</dbReference>
<evidence type="ECO:0000313" key="3">
    <source>
        <dbReference type="Proteomes" id="UP000050497"/>
    </source>
</evidence>
<reference evidence="1 3" key="1">
    <citation type="submission" date="2015-09" db="EMBL/GenBank/DDBJ databases">
        <title>Identification and resolution of microdiversity through metagenomic sequencing of parallel consortia.</title>
        <authorList>
            <person name="Nelson W.C."/>
            <person name="Romine M.F."/>
            <person name="Lindemann S.R."/>
        </authorList>
    </citation>
    <scope>NUCLEOTIDE SEQUENCE [LARGE SCALE GENOMIC DNA]</scope>
    <source>
        <strain evidence="1">HL-109</strain>
    </source>
</reference>